<organism evidence="1 2">
    <name type="scientific">Pseudacidovorax intermedius</name>
    <dbReference type="NCBI Taxonomy" id="433924"/>
    <lineage>
        <taxon>Bacteria</taxon>
        <taxon>Pseudomonadati</taxon>
        <taxon>Pseudomonadota</taxon>
        <taxon>Betaproteobacteria</taxon>
        <taxon>Burkholderiales</taxon>
        <taxon>Comamonadaceae</taxon>
        <taxon>Pseudacidovorax</taxon>
    </lineage>
</organism>
<sequence length="96" mass="10327">MNTLVLQPATACPSAATPRRAIVPGAVPREAMVEAAANPARAGLLQRLRDAAAQQRVRRIQARRLREEGALLMAMGQHELNDLGVGRCELLGHLGR</sequence>
<proteinExistence type="predicted"/>
<keyword evidence="2" id="KW-1185">Reference proteome</keyword>
<evidence type="ECO:0000313" key="2">
    <source>
        <dbReference type="Proteomes" id="UP000255265"/>
    </source>
</evidence>
<name>A0A370FPR6_9BURK</name>
<evidence type="ECO:0008006" key="3">
    <source>
        <dbReference type="Google" id="ProtNLM"/>
    </source>
</evidence>
<protein>
    <recommendedName>
        <fullName evidence="3">DUF1127 domain-containing protein</fullName>
    </recommendedName>
</protein>
<dbReference type="AlphaFoldDB" id="A0A370FPR6"/>
<reference evidence="1 2" key="1">
    <citation type="submission" date="2018-07" db="EMBL/GenBank/DDBJ databases">
        <title>Genomic Encyclopedia of Type Strains, Phase IV (KMG-IV): sequencing the most valuable type-strain genomes for metagenomic binning, comparative biology and taxonomic classification.</title>
        <authorList>
            <person name="Goeker M."/>
        </authorList>
    </citation>
    <scope>NUCLEOTIDE SEQUENCE [LARGE SCALE GENOMIC DNA]</scope>
    <source>
        <strain evidence="1 2">DSM 21352</strain>
    </source>
</reference>
<dbReference type="RefSeq" id="WP_114801764.1">
    <property type="nucleotide sequence ID" value="NZ_QQAV01000001.1"/>
</dbReference>
<dbReference type="Proteomes" id="UP000255265">
    <property type="component" value="Unassembled WGS sequence"/>
</dbReference>
<gene>
    <name evidence="1" type="ORF">DFR41_101801</name>
</gene>
<accession>A0A370FPR6</accession>
<evidence type="ECO:0000313" key="1">
    <source>
        <dbReference type="EMBL" id="RDI29045.1"/>
    </source>
</evidence>
<dbReference type="EMBL" id="QQAV01000001">
    <property type="protein sequence ID" value="RDI29045.1"/>
    <property type="molecule type" value="Genomic_DNA"/>
</dbReference>
<comment type="caution">
    <text evidence="1">The sequence shown here is derived from an EMBL/GenBank/DDBJ whole genome shotgun (WGS) entry which is preliminary data.</text>
</comment>